<keyword evidence="2" id="KW-1185">Reference proteome</keyword>
<dbReference type="AlphaFoldDB" id="A0A1I2SSP5"/>
<organism evidence="1 2">
    <name type="scientific">Halobacillus alkaliphilus</name>
    <dbReference type="NCBI Taxonomy" id="396056"/>
    <lineage>
        <taxon>Bacteria</taxon>
        <taxon>Bacillati</taxon>
        <taxon>Bacillota</taxon>
        <taxon>Bacilli</taxon>
        <taxon>Bacillales</taxon>
        <taxon>Bacillaceae</taxon>
        <taxon>Halobacillus</taxon>
    </lineage>
</organism>
<evidence type="ECO:0000313" key="2">
    <source>
        <dbReference type="Proteomes" id="UP000198897"/>
    </source>
</evidence>
<gene>
    <name evidence="1" type="ORF">SAMN05216353_15210</name>
</gene>
<accession>A0A1I2SSP5</accession>
<sequence>MQTTKNTSNDLTGIEQKTNFMELLRSYYNNLNYESQIIKQNSGYSLIIKYNETQPIIIKTKSGEI</sequence>
<dbReference type="EMBL" id="FOOG01000052">
    <property type="protein sequence ID" value="SFG52941.1"/>
    <property type="molecule type" value="Genomic_DNA"/>
</dbReference>
<protein>
    <submittedName>
        <fullName evidence="1">Uncharacterized protein</fullName>
    </submittedName>
</protein>
<evidence type="ECO:0000313" key="1">
    <source>
        <dbReference type="EMBL" id="SFG52941.1"/>
    </source>
</evidence>
<proteinExistence type="predicted"/>
<reference evidence="2" key="1">
    <citation type="submission" date="2016-10" db="EMBL/GenBank/DDBJ databases">
        <authorList>
            <person name="Varghese N."/>
            <person name="Submissions S."/>
        </authorList>
    </citation>
    <scope>NUCLEOTIDE SEQUENCE [LARGE SCALE GENOMIC DNA]</scope>
    <source>
        <strain evidence="2">FP5</strain>
    </source>
</reference>
<dbReference type="Proteomes" id="UP000198897">
    <property type="component" value="Unassembled WGS sequence"/>
</dbReference>
<name>A0A1I2SSP5_9BACI</name>